<dbReference type="AlphaFoldDB" id="A0A193LHB2"/>
<dbReference type="KEGG" id="woc:BA177_12150"/>
<dbReference type="Gene3D" id="3.10.129.10">
    <property type="entry name" value="Hotdog Thioesterase"/>
    <property type="match status" value="1"/>
</dbReference>
<evidence type="ECO:0000313" key="3">
    <source>
        <dbReference type="Proteomes" id="UP000092695"/>
    </source>
</evidence>
<dbReference type="InterPro" id="IPR002539">
    <property type="entry name" value="MaoC-like_dom"/>
</dbReference>
<dbReference type="InterPro" id="IPR039375">
    <property type="entry name" value="NodN-like"/>
</dbReference>
<dbReference type="OrthoDB" id="9801735at2"/>
<evidence type="ECO:0000259" key="1">
    <source>
        <dbReference type="Pfam" id="PF01575"/>
    </source>
</evidence>
<gene>
    <name evidence="2" type="ORF">BA177_12150</name>
</gene>
<dbReference type="CDD" id="cd03450">
    <property type="entry name" value="NodN"/>
    <property type="match status" value="1"/>
</dbReference>
<dbReference type="STRING" id="1548547.BA177_12150"/>
<accession>A0A193LHB2</accession>
<evidence type="ECO:0000313" key="2">
    <source>
        <dbReference type="EMBL" id="ANO51851.1"/>
    </source>
</evidence>
<dbReference type="Proteomes" id="UP000092695">
    <property type="component" value="Chromosome"/>
</dbReference>
<proteinExistence type="predicted"/>
<dbReference type="PANTHER" id="PTHR42993">
    <property type="entry name" value="MAOC-LIKE DEHYDRATASE DOMAIN-CONTAINING PROTEIN"/>
    <property type="match status" value="1"/>
</dbReference>
<keyword evidence="3" id="KW-1185">Reference proteome</keyword>
<feature type="domain" description="MaoC-like" evidence="1">
    <location>
        <begin position="13"/>
        <end position="128"/>
    </location>
</feature>
<reference evidence="2 3" key="1">
    <citation type="submission" date="2016-06" db="EMBL/GenBank/DDBJ databases">
        <title>Complete genome sequence of a deep-branching marine Gamma Proteobacterium Woeseia oceani type strain XK5.</title>
        <authorList>
            <person name="Mu D."/>
            <person name="Du Z."/>
        </authorList>
    </citation>
    <scope>NUCLEOTIDE SEQUENCE [LARGE SCALE GENOMIC DNA]</scope>
    <source>
        <strain evidence="2 3">XK5</strain>
    </source>
</reference>
<dbReference type="PANTHER" id="PTHR42993:SF1">
    <property type="entry name" value="MAOC-LIKE DEHYDRATASE DOMAIN-CONTAINING PROTEIN"/>
    <property type="match status" value="1"/>
</dbReference>
<organism evidence="2 3">
    <name type="scientific">Woeseia oceani</name>
    <dbReference type="NCBI Taxonomy" id="1548547"/>
    <lineage>
        <taxon>Bacteria</taxon>
        <taxon>Pseudomonadati</taxon>
        <taxon>Pseudomonadota</taxon>
        <taxon>Gammaproteobacteria</taxon>
        <taxon>Woeseiales</taxon>
        <taxon>Woeseiaceae</taxon>
        <taxon>Woeseia</taxon>
    </lineage>
</organism>
<dbReference type="InterPro" id="IPR029069">
    <property type="entry name" value="HotDog_dom_sf"/>
</dbReference>
<dbReference type="EMBL" id="CP016268">
    <property type="protein sequence ID" value="ANO51851.1"/>
    <property type="molecule type" value="Genomic_DNA"/>
</dbReference>
<dbReference type="RefSeq" id="WP_068616562.1">
    <property type="nucleotide sequence ID" value="NZ_CP016268.1"/>
</dbReference>
<sequence>MLTVSREELDSYIGKDLPPSDWLTIDQEQINAFADATLDHQFIHVDPEKAALTPFGTTIAHGYLTLSLISYFLGECGIAPGNVQMAVNYGTDKVRFLEPVKVNSEIRCVARLLAVREKKPGQVLTTTRMTVEVKGSETPALIADILSLFICDNN</sequence>
<dbReference type="Pfam" id="PF01575">
    <property type="entry name" value="MaoC_dehydratas"/>
    <property type="match status" value="1"/>
</dbReference>
<name>A0A193LHB2_9GAMM</name>
<dbReference type="SUPFAM" id="SSF54637">
    <property type="entry name" value="Thioesterase/thiol ester dehydrase-isomerase"/>
    <property type="match status" value="1"/>
</dbReference>
<protein>
    <recommendedName>
        <fullName evidence="1">MaoC-like domain-containing protein</fullName>
    </recommendedName>
</protein>